<dbReference type="Gramene" id="ONK74376">
    <property type="protein sequence ID" value="ONK74376"/>
    <property type="gene ID" value="A4U43_C03F5590"/>
</dbReference>
<dbReference type="OMA" id="SRWISYK"/>
<keyword evidence="8" id="KW-0464">Manganese</keyword>
<keyword evidence="6" id="KW-0418">Kinase</keyword>
<organism evidence="11 12">
    <name type="scientific">Asparagus officinalis</name>
    <name type="common">Garden asparagus</name>
    <dbReference type="NCBI Taxonomy" id="4686"/>
    <lineage>
        <taxon>Eukaryota</taxon>
        <taxon>Viridiplantae</taxon>
        <taxon>Streptophyta</taxon>
        <taxon>Embryophyta</taxon>
        <taxon>Tracheophyta</taxon>
        <taxon>Spermatophyta</taxon>
        <taxon>Magnoliopsida</taxon>
        <taxon>Liliopsida</taxon>
        <taxon>Asparagales</taxon>
        <taxon>Asparagaceae</taxon>
        <taxon>Asparagoideae</taxon>
        <taxon>Asparagus</taxon>
    </lineage>
</organism>
<dbReference type="InterPro" id="IPR011009">
    <property type="entry name" value="Kinase-like_dom_sf"/>
</dbReference>
<dbReference type="InterPro" id="IPR004041">
    <property type="entry name" value="NAF_dom"/>
</dbReference>
<feature type="domain" description="Protein kinase" evidence="9">
    <location>
        <begin position="1"/>
        <end position="221"/>
    </location>
</feature>
<dbReference type="PROSITE" id="PS50816">
    <property type="entry name" value="NAF"/>
    <property type="match status" value="1"/>
</dbReference>
<evidence type="ECO:0000256" key="8">
    <source>
        <dbReference type="ARBA" id="ARBA00023211"/>
    </source>
</evidence>
<keyword evidence="7" id="KW-0067">ATP-binding</keyword>
<dbReference type="Proteomes" id="UP000243459">
    <property type="component" value="Chromosome 3"/>
</dbReference>
<evidence type="ECO:0000313" key="11">
    <source>
        <dbReference type="EMBL" id="ONK74376.1"/>
    </source>
</evidence>
<accession>A0A5P1F7M9</accession>
<dbReference type="PROSITE" id="PS50011">
    <property type="entry name" value="PROTEIN_KINASE_DOM"/>
    <property type="match status" value="1"/>
</dbReference>
<dbReference type="GO" id="GO:0004674">
    <property type="term" value="F:protein serine/threonine kinase activity"/>
    <property type="evidence" value="ECO:0007669"/>
    <property type="project" value="UniProtKB-KW"/>
</dbReference>
<evidence type="ECO:0000256" key="3">
    <source>
        <dbReference type="ARBA" id="ARBA00022527"/>
    </source>
</evidence>
<name>A0A5P1F7M9_ASPOF</name>
<gene>
    <name evidence="11" type="ORF">A4U43_C03F5590</name>
</gene>
<dbReference type="InterPro" id="IPR018451">
    <property type="entry name" value="NAF/FISL_domain"/>
</dbReference>
<evidence type="ECO:0000256" key="6">
    <source>
        <dbReference type="ARBA" id="ARBA00022777"/>
    </source>
</evidence>
<evidence type="ECO:0000256" key="4">
    <source>
        <dbReference type="ARBA" id="ARBA00022679"/>
    </source>
</evidence>
<dbReference type="Pfam" id="PF00069">
    <property type="entry name" value="Pkinase"/>
    <property type="match status" value="1"/>
</dbReference>
<dbReference type="Gene3D" id="1.10.510.10">
    <property type="entry name" value="Transferase(Phosphotransferase) domain 1"/>
    <property type="match status" value="2"/>
</dbReference>
<keyword evidence="4" id="KW-0808">Transferase</keyword>
<dbReference type="GO" id="GO:0005524">
    <property type="term" value="F:ATP binding"/>
    <property type="evidence" value="ECO:0007669"/>
    <property type="project" value="UniProtKB-KW"/>
</dbReference>
<reference evidence="12" key="1">
    <citation type="journal article" date="2017" name="Nat. Commun.">
        <title>The asparagus genome sheds light on the origin and evolution of a young Y chromosome.</title>
        <authorList>
            <person name="Harkess A."/>
            <person name="Zhou J."/>
            <person name="Xu C."/>
            <person name="Bowers J.E."/>
            <person name="Van der Hulst R."/>
            <person name="Ayyampalayam S."/>
            <person name="Mercati F."/>
            <person name="Riccardi P."/>
            <person name="McKain M.R."/>
            <person name="Kakrana A."/>
            <person name="Tang H."/>
            <person name="Ray J."/>
            <person name="Groenendijk J."/>
            <person name="Arikit S."/>
            <person name="Mathioni S.M."/>
            <person name="Nakano M."/>
            <person name="Shan H."/>
            <person name="Telgmann-Rauber A."/>
            <person name="Kanno A."/>
            <person name="Yue Z."/>
            <person name="Chen H."/>
            <person name="Li W."/>
            <person name="Chen Y."/>
            <person name="Xu X."/>
            <person name="Zhang Y."/>
            <person name="Luo S."/>
            <person name="Chen H."/>
            <person name="Gao J."/>
            <person name="Mao Z."/>
            <person name="Pires J.C."/>
            <person name="Luo M."/>
            <person name="Kudrna D."/>
            <person name="Wing R.A."/>
            <person name="Meyers B.C."/>
            <person name="Yi K."/>
            <person name="Kong H."/>
            <person name="Lavrijsen P."/>
            <person name="Sunseri F."/>
            <person name="Falavigna A."/>
            <person name="Ye Y."/>
            <person name="Leebens-Mack J.H."/>
            <person name="Chen G."/>
        </authorList>
    </citation>
    <scope>NUCLEOTIDE SEQUENCE [LARGE SCALE GENOMIC DNA]</scope>
    <source>
        <strain evidence="12">cv. DH0086</strain>
    </source>
</reference>
<dbReference type="InterPro" id="IPR000719">
    <property type="entry name" value="Prot_kinase_dom"/>
</dbReference>
<dbReference type="InterPro" id="IPR008271">
    <property type="entry name" value="Ser/Thr_kinase_AS"/>
</dbReference>
<comment type="similarity">
    <text evidence="1">Belongs to the protein kinase superfamily. CAMK Ser/Thr protein kinase family. SNF1 subfamily.</text>
</comment>
<evidence type="ECO:0000313" key="12">
    <source>
        <dbReference type="Proteomes" id="UP000243459"/>
    </source>
</evidence>
<dbReference type="PANTHER" id="PTHR43895">
    <property type="entry name" value="CALCIUM/CALMODULIN-DEPENDENT PROTEIN KINASE KINASE-RELATED"/>
    <property type="match status" value="1"/>
</dbReference>
<dbReference type="Pfam" id="PF03822">
    <property type="entry name" value="NAF"/>
    <property type="match status" value="1"/>
</dbReference>
<evidence type="ECO:0000259" key="10">
    <source>
        <dbReference type="PROSITE" id="PS50816"/>
    </source>
</evidence>
<evidence type="ECO:0000259" key="9">
    <source>
        <dbReference type="PROSITE" id="PS50011"/>
    </source>
</evidence>
<dbReference type="EC" id="2.7.11.1" evidence="2"/>
<dbReference type="SMART" id="SM00220">
    <property type="entry name" value="S_TKc"/>
    <property type="match status" value="1"/>
</dbReference>
<evidence type="ECO:0000256" key="1">
    <source>
        <dbReference type="ARBA" id="ARBA00006234"/>
    </source>
</evidence>
<feature type="domain" description="NAF" evidence="10">
    <location>
        <begin position="194"/>
        <end position="218"/>
    </location>
</feature>
<keyword evidence="3" id="KW-0723">Serine/threonine-protein kinase</keyword>
<evidence type="ECO:0000256" key="5">
    <source>
        <dbReference type="ARBA" id="ARBA00022741"/>
    </source>
</evidence>
<evidence type="ECO:0000256" key="7">
    <source>
        <dbReference type="ARBA" id="ARBA00022840"/>
    </source>
</evidence>
<dbReference type="Gene3D" id="3.30.310.80">
    <property type="entry name" value="Kinase associated domain 1, KA1"/>
    <property type="match status" value="1"/>
</dbReference>
<dbReference type="PROSITE" id="PS00108">
    <property type="entry name" value="PROTEIN_KINASE_ST"/>
    <property type="match status" value="1"/>
</dbReference>
<protein>
    <recommendedName>
        <fullName evidence="2">non-specific serine/threonine protein kinase</fullName>
        <ecNumber evidence="2">2.7.11.1</ecNumber>
    </recommendedName>
</protein>
<sequence>MAPSPRSTSSWSTPKAASSSPASLAAAAYRARARRYFQQLISALRFCHARGVSHRDVKPENLLVDRDGNLKPLGFWALGAPGPASARRLLHTRVRDPGLHGARGSPAKGLRRRQGRRLLRAYKIPDWFSPSAKRVIDKLLDPNPDTRITIEGLMDMPWIRRAYSLDERLNLLSYLPPAPPATEEQADTFDPPAAPLPSMNAFDIISMSPGLDLSGLFDGPT</sequence>
<keyword evidence="12" id="KW-1185">Reference proteome</keyword>
<dbReference type="PANTHER" id="PTHR43895:SF123">
    <property type="entry name" value="NON-SPECIFIC SERINE_THREONINE PROTEIN KINASE"/>
    <property type="match status" value="1"/>
</dbReference>
<keyword evidence="5" id="KW-0547">Nucleotide-binding</keyword>
<dbReference type="EMBL" id="CM007383">
    <property type="protein sequence ID" value="ONK74376.1"/>
    <property type="molecule type" value="Genomic_DNA"/>
</dbReference>
<evidence type="ECO:0000256" key="2">
    <source>
        <dbReference type="ARBA" id="ARBA00012513"/>
    </source>
</evidence>
<dbReference type="SUPFAM" id="SSF56112">
    <property type="entry name" value="Protein kinase-like (PK-like)"/>
    <property type="match status" value="1"/>
</dbReference>
<dbReference type="AlphaFoldDB" id="A0A5P1F7M9"/>
<proteinExistence type="inferred from homology"/>
<dbReference type="GO" id="GO:0007165">
    <property type="term" value="P:signal transduction"/>
    <property type="evidence" value="ECO:0007669"/>
    <property type="project" value="InterPro"/>
</dbReference>